<protein>
    <submittedName>
        <fullName evidence="3">Chemotaxis protein CheX</fullName>
    </submittedName>
</protein>
<name>A0A7C4QUE0_9PLAN</name>
<dbReference type="CDD" id="cd17906">
    <property type="entry name" value="CheX"/>
    <property type="match status" value="1"/>
</dbReference>
<dbReference type="SUPFAM" id="SSF103039">
    <property type="entry name" value="CheC-like"/>
    <property type="match status" value="1"/>
</dbReference>
<dbReference type="AlphaFoldDB" id="A0A7C4QUE0"/>
<sequence>MLAVASRASVTTADYVNPVIRATRDVFEMMLGCTPKRVGLTLKTEDAPNPFAISAVIGITGRATGTIVFYVSESTALQALRRMTGTEASRVDEHVCDAVGELTNMIAGAAKAQLAELQLSISIPNVVHGDRHSVYFPSHVTPFRILFDSELGPFCIEVGFTALP</sequence>
<dbReference type="GO" id="GO:0006935">
    <property type="term" value="P:chemotaxis"/>
    <property type="evidence" value="ECO:0007669"/>
    <property type="project" value="UniProtKB-KW"/>
</dbReference>
<evidence type="ECO:0000256" key="1">
    <source>
        <dbReference type="ARBA" id="ARBA00022500"/>
    </source>
</evidence>
<dbReference type="PANTHER" id="PTHR39452:SF1">
    <property type="entry name" value="CHEY-P PHOSPHATASE CHEX"/>
    <property type="match status" value="1"/>
</dbReference>
<evidence type="ECO:0000259" key="2">
    <source>
        <dbReference type="Pfam" id="PF13690"/>
    </source>
</evidence>
<reference evidence="3" key="1">
    <citation type="journal article" date="2020" name="mSystems">
        <title>Genome- and Community-Level Interaction Insights into Carbon Utilization and Element Cycling Functions of Hydrothermarchaeota in Hydrothermal Sediment.</title>
        <authorList>
            <person name="Zhou Z."/>
            <person name="Liu Y."/>
            <person name="Xu W."/>
            <person name="Pan J."/>
            <person name="Luo Z.H."/>
            <person name="Li M."/>
        </authorList>
    </citation>
    <scope>NUCLEOTIDE SEQUENCE [LARGE SCALE GENOMIC DNA]</scope>
    <source>
        <strain evidence="3">SpSt-508</strain>
    </source>
</reference>
<evidence type="ECO:0000313" key="3">
    <source>
        <dbReference type="EMBL" id="HGT38630.1"/>
    </source>
</evidence>
<accession>A0A7C4QUE0</accession>
<organism evidence="3">
    <name type="scientific">Schlesneria paludicola</name>
    <dbReference type="NCBI Taxonomy" id="360056"/>
    <lineage>
        <taxon>Bacteria</taxon>
        <taxon>Pseudomonadati</taxon>
        <taxon>Planctomycetota</taxon>
        <taxon>Planctomycetia</taxon>
        <taxon>Planctomycetales</taxon>
        <taxon>Planctomycetaceae</taxon>
        <taxon>Schlesneria</taxon>
    </lineage>
</organism>
<dbReference type="Gene3D" id="3.40.1550.10">
    <property type="entry name" value="CheC-like"/>
    <property type="match status" value="1"/>
</dbReference>
<dbReference type="PANTHER" id="PTHR39452">
    <property type="entry name" value="CHEY-P PHOSPHATASE CHEX"/>
    <property type="match status" value="1"/>
</dbReference>
<dbReference type="Pfam" id="PF13690">
    <property type="entry name" value="CheX"/>
    <property type="match status" value="1"/>
</dbReference>
<dbReference type="InterPro" id="IPR028976">
    <property type="entry name" value="CheC-like_sf"/>
</dbReference>
<dbReference type="EMBL" id="DSVQ01000011">
    <property type="protein sequence ID" value="HGT38630.1"/>
    <property type="molecule type" value="Genomic_DNA"/>
</dbReference>
<proteinExistence type="predicted"/>
<dbReference type="InterPro" id="IPR038756">
    <property type="entry name" value="CheX-like"/>
</dbReference>
<dbReference type="InterPro" id="IPR028051">
    <property type="entry name" value="CheX-like_dom"/>
</dbReference>
<comment type="caution">
    <text evidence="3">The sequence shown here is derived from an EMBL/GenBank/DDBJ whole genome shotgun (WGS) entry which is preliminary data.</text>
</comment>
<gene>
    <name evidence="3" type="ORF">ENS64_05120</name>
</gene>
<feature type="domain" description="Chemotaxis phosphatase CheX-like" evidence="2">
    <location>
        <begin position="53"/>
        <end position="147"/>
    </location>
</feature>
<keyword evidence="1" id="KW-0145">Chemotaxis</keyword>